<dbReference type="SUPFAM" id="SSF48452">
    <property type="entry name" value="TPR-like"/>
    <property type="match status" value="1"/>
</dbReference>
<proteinExistence type="predicted"/>
<accession>A0A383CH08</accession>
<reference evidence="1" key="1">
    <citation type="submission" date="2018-05" db="EMBL/GenBank/DDBJ databases">
        <authorList>
            <person name="Lanie J.A."/>
            <person name="Ng W.-L."/>
            <person name="Kazmierczak K.M."/>
            <person name="Andrzejewski T.M."/>
            <person name="Davidsen T.M."/>
            <person name="Wayne K.J."/>
            <person name="Tettelin H."/>
            <person name="Glass J.I."/>
            <person name="Rusch D."/>
            <person name="Podicherti R."/>
            <person name="Tsui H.-C.T."/>
            <person name="Winkler M.E."/>
        </authorList>
    </citation>
    <scope>NUCLEOTIDE SEQUENCE</scope>
</reference>
<dbReference type="InterPro" id="IPR011990">
    <property type="entry name" value="TPR-like_helical_dom_sf"/>
</dbReference>
<protein>
    <recommendedName>
        <fullName evidence="2">Tetratricopeptide repeat-like domain-containing protein</fullName>
    </recommendedName>
</protein>
<name>A0A383CH08_9ZZZZ</name>
<gene>
    <name evidence="1" type="ORF">METZ01_LOCUS484258</name>
</gene>
<evidence type="ECO:0000313" key="1">
    <source>
        <dbReference type="EMBL" id="SVE31404.1"/>
    </source>
</evidence>
<dbReference type="AlphaFoldDB" id="A0A383CH08"/>
<dbReference type="EMBL" id="UINC01208721">
    <property type="protein sequence ID" value="SVE31404.1"/>
    <property type="molecule type" value="Genomic_DNA"/>
</dbReference>
<evidence type="ECO:0008006" key="2">
    <source>
        <dbReference type="Google" id="ProtNLM"/>
    </source>
</evidence>
<dbReference type="Gene3D" id="1.25.40.10">
    <property type="entry name" value="Tetratricopeptide repeat domain"/>
    <property type="match status" value="1"/>
</dbReference>
<sequence length="237" mass="26600">QSAIDAGQDYVTAARLGLVKDAVANDEFAFAQETLDTLPVNGTTTSLKLELFIKMRKWKDLAALSKDLVKYDIILTQDHKNSLRAALAGMQTDTERHLWRSALSIMQDGDESLLIAYCRTVSDQDIAEKVLRREIDKRASPALFIAYADLGQTNLPVRLKQLESWARKFADNAAYRCCAGTLYYLSDRPELALAEYQKSLEMDSSAQAHYRLALLLADRGDKQDSMEQFKLALKGDN</sequence>
<organism evidence="1">
    <name type="scientific">marine metagenome</name>
    <dbReference type="NCBI Taxonomy" id="408172"/>
    <lineage>
        <taxon>unclassified sequences</taxon>
        <taxon>metagenomes</taxon>
        <taxon>ecological metagenomes</taxon>
    </lineage>
</organism>
<feature type="non-terminal residue" evidence="1">
    <location>
        <position position="1"/>
    </location>
</feature>